<dbReference type="RefSeq" id="WP_230551271.1">
    <property type="nucleotide sequence ID" value="NZ_JAJISD010000005.1"/>
</dbReference>
<organism evidence="1 2">
    <name type="scientific">Reyranella aquatilis</name>
    <dbReference type="NCBI Taxonomy" id="2035356"/>
    <lineage>
        <taxon>Bacteria</taxon>
        <taxon>Pseudomonadati</taxon>
        <taxon>Pseudomonadota</taxon>
        <taxon>Alphaproteobacteria</taxon>
        <taxon>Hyphomicrobiales</taxon>
        <taxon>Reyranellaceae</taxon>
        <taxon>Reyranella</taxon>
    </lineage>
</organism>
<evidence type="ECO:0008006" key="3">
    <source>
        <dbReference type="Google" id="ProtNLM"/>
    </source>
</evidence>
<keyword evidence="2" id="KW-1185">Reference proteome</keyword>
<accession>A0ABS8KVI9</accession>
<comment type="caution">
    <text evidence="1">The sequence shown here is derived from an EMBL/GenBank/DDBJ whole genome shotgun (WGS) entry which is preliminary data.</text>
</comment>
<gene>
    <name evidence="1" type="ORF">LJ725_13985</name>
</gene>
<dbReference type="EMBL" id="JAJISD010000005">
    <property type="protein sequence ID" value="MCC8430082.1"/>
    <property type="molecule type" value="Genomic_DNA"/>
</dbReference>
<proteinExistence type="predicted"/>
<evidence type="ECO:0000313" key="2">
    <source>
        <dbReference type="Proteomes" id="UP001198862"/>
    </source>
</evidence>
<evidence type="ECO:0000313" key="1">
    <source>
        <dbReference type="EMBL" id="MCC8430082.1"/>
    </source>
</evidence>
<reference evidence="1 2" key="1">
    <citation type="submission" date="2021-11" db="EMBL/GenBank/DDBJ databases">
        <authorList>
            <person name="Lee D.-H."/>
            <person name="Kim S.-B."/>
        </authorList>
    </citation>
    <scope>NUCLEOTIDE SEQUENCE [LARGE SCALE GENOMIC DNA]</scope>
    <source>
        <strain evidence="1 2">KCTC 52223</strain>
    </source>
</reference>
<sequence length="110" mass="11747">MVNRAFSDLRVVAAFFRLFCVLAVAVVTTFHVCGLSTAQAAQPSAISAVVEQHADDQADFAVEECQFCMAASLPSTALTVVDVDRRDCVLAPMRALSPFTPFLTSPPPKA</sequence>
<dbReference type="Proteomes" id="UP001198862">
    <property type="component" value="Unassembled WGS sequence"/>
</dbReference>
<protein>
    <recommendedName>
        <fullName evidence="3">DUF2946 domain-containing protein</fullName>
    </recommendedName>
</protein>
<name>A0ABS8KVI9_9HYPH</name>